<evidence type="ECO:0000256" key="3">
    <source>
        <dbReference type="ARBA" id="ARBA00022741"/>
    </source>
</evidence>
<feature type="transmembrane region" description="Helical" evidence="8">
    <location>
        <begin position="213"/>
        <end position="232"/>
    </location>
</feature>
<keyword evidence="3" id="KW-0547">Nucleotide-binding</keyword>
<dbReference type="CDD" id="cd03228">
    <property type="entry name" value="ABCC_MRP_Like"/>
    <property type="match status" value="1"/>
</dbReference>
<dbReference type="InterPro" id="IPR003593">
    <property type="entry name" value="AAA+_ATPase"/>
</dbReference>
<dbReference type="GO" id="GO:0005524">
    <property type="term" value="F:ATP binding"/>
    <property type="evidence" value="ECO:0007669"/>
    <property type="project" value="UniProtKB-KW"/>
</dbReference>
<feature type="compositionally biased region" description="Polar residues" evidence="7">
    <location>
        <begin position="1"/>
        <end position="14"/>
    </location>
</feature>
<dbReference type="GO" id="GO:0015421">
    <property type="term" value="F:ABC-type oligopeptide transporter activity"/>
    <property type="evidence" value="ECO:0007669"/>
    <property type="project" value="TreeGrafter"/>
</dbReference>
<dbReference type="EMBL" id="JAAIKT010000035">
    <property type="protein sequence ID" value="NEW73743.1"/>
    <property type="molecule type" value="Genomic_DNA"/>
</dbReference>
<feature type="region of interest" description="Disordered" evidence="7">
    <location>
        <begin position="1"/>
        <end position="21"/>
    </location>
</feature>
<feature type="transmembrane region" description="Helical" evidence="8">
    <location>
        <begin position="293"/>
        <end position="319"/>
    </location>
</feature>
<dbReference type="InterPro" id="IPR039421">
    <property type="entry name" value="Type_1_exporter"/>
</dbReference>
<dbReference type="PANTHER" id="PTHR43394">
    <property type="entry name" value="ATP-DEPENDENT PERMEASE MDL1, MITOCHONDRIAL"/>
    <property type="match status" value="1"/>
</dbReference>
<dbReference type="AlphaFoldDB" id="A0A6G4AK58"/>
<dbReference type="PANTHER" id="PTHR43394:SF1">
    <property type="entry name" value="ATP-BINDING CASSETTE SUB-FAMILY B MEMBER 10, MITOCHONDRIAL"/>
    <property type="match status" value="1"/>
</dbReference>
<dbReference type="SUPFAM" id="SSF90123">
    <property type="entry name" value="ABC transporter transmembrane region"/>
    <property type="match status" value="1"/>
</dbReference>
<dbReference type="InterPro" id="IPR027417">
    <property type="entry name" value="P-loop_NTPase"/>
</dbReference>
<dbReference type="Pfam" id="PF00005">
    <property type="entry name" value="ABC_tran"/>
    <property type="match status" value="1"/>
</dbReference>
<dbReference type="Gene3D" id="3.40.50.300">
    <property type="entry name" value="P-loop containing nucleotide triphosphate hydrolases"/>
    <property type="match status" value="1"/>
</dbReference>
<sequence length="631" mass="68422">MQVTVTDASTASSKTPPPPPPAEIRYSGEYSINPLGNVSFTHMCARLPSVLRHICRMAWQLDRTAVLLLIACQLVTGIAAAVSLAATARAMQPILGTGAVTDRLHQALPALIIVASAAALGRLSSALASYADRRLTPPLTTYADTGLVEAVCRVEAAAYAHDGFADRQEAAEMGVVRTHVMVNDAQRFVAALIRMAAASGVLSVLHWVMLPLLLLAVLPAGVGAVLTARVDYEMHYANVSDRNVRHMMRWWATTPKHGDEVRANGMTSYLLFWYRSLSERIDRRLLTAAPRTLLITLLSASAGGVFLLLAWAALAWLAMTGRIELAVAATAVVAVQTTLAALSQVVINGAALFHTSLYLTDMQSFLDDASGRAPQRGELPAPATVEEIRIDNVVYQYPGKDRPAVDGVSLALRRGEILAIVGENGSGKSTLLRLITGIYLADKGRVLWNGADLATIDQDTVWARTGLVPQLFAQWPLRVRENVTLGQPHSRDDAPVWEAIDAVGMREAVEALPDGIETLLAREVFGGAELSGGQWQRLACSRAIYRRPELLILDEPTSQMDARGEHQIFEKIKHGASDRITIVVTHQLENTRLADRILVMDKGRVIEQGKYEDLVNANGLFGELVALAQDR</sequence>
<feature type="transmembrane region" description="Helical" evidence="8">
    <location>
        <begin position="66"/>
        <end position="86"/>
    </location>
</feature>
<evidence type="ECO:0000256" key="2">
    <source>
        <dbReference type="ARBA" id="ARBA00022692"/>
    </source>
</evidence>
<proteinExistence type="predicted"/>
<evidence type="ECO:0000313" key="11">
    <source>
        <dbReference type="Proteomes" id="UP000476310"/>
    </source>
</evidence>
<evidence type="ECO:0000256" key="6">
    <source>
        <dbReference type="ARBA" id="ARBA00023136"/>
    </source>
</evidence>
<dbReference type="InterPro" id="IPR003439">
    <property type="entry name" value="ABC_transporter-like_ATP-bd"/>
</dbReference>
<accession>A0A6G4AK58</accession>
<evidence type="ECO:0000259" key="9">
    <source>
        <dbReference type="PROSITE" id="PS50893"/>
    </source>
</evidence>
<dbReference type="InterPro" id="IPR036640">
    <property type="entry name" value="ABC1_TM_sf"/>
</dbReference>
<dbReference type="PROSITE" id="PS50893">
    <property type="entry name" value="ABC_TRANSPORTER_2"/>
    <property type="match status" value="1"/>
</dbReference>
<evidence type="ECO:0000313" key="10">
    <source>
        <dbReference type="EMBL" id="NEW73743.1"/>
    </source>
</evidence>
<dbReference type="RefSeq" id="WP_164430979.1">
    <property type="nucleotide sequence ID" value="NZ_JAAIKT010000035.1"/>
</dbReference>
<keyword evidence="11" id="KW-1185">Reference proteome</keyword>
<reference evidence="10" key="1">
    <citation type="submission" date="2020-02" db="EMBL/GenBank/DDBJ databases">
        <title>A new Streptomyces sp. for controlling soil-borne diseases.</title>
        <authorList>
            <person name="Li X."/>
            <person name="Tian Y."/>
            <person name="Gao K."/>
        </authorList>
    </citation>
    <scope>NUCLEOTIDE SEQUENCE [LARGE SCALE GENOMIC DNA]</scope>
    <source>
        <strain evidence="10">0250</strain>
    </source>
</reference>
<evidence type="ECO:0000256" key="1">
    <source>
        <dbReference type="ARBA" id="ARBA00004651"/>
    </source>
</evidence>
<organism evidence="10 11">
    <name type="scientific">Streptomyces rhizosphaericus</name>
    <dbReference type="NCBI Taxonomy" id="114699"/>
    <lineage>
        <taxon>Bacteria</taxon>
        <taxon>Bacillati</taxon>
        <taxon>Actinomycetota</taxon>
        <taxon>Actinomycetes</taxon>
        <taxon>Kitasatosporales</taxon>
        <taxon>Streptomycetaceae</taxon>
        <taxon>Streptomyces</taxon>
        <taxon>Streptomyces violaceusniger group</taxon>
    </lineage>
</organism>
<dbReference type="GO" id="GO:0005886">
    <property type="term" value="C:plasma membrane"/>
    <property type="evidence" value="ECO:0007669"/>
    <property type="project" value="UniProtKB-SubCell"/>
</dbReference>
<dbReference type="GO" id="GO:0016887">
    <property type="term" value="F:ATP hydrolysis activity"/>
    <property type="evidence" value="ECO:0007669"/>
    <property type="project" value="InterPro"/>
</dbReference>
<feature type="transmembrane region" description="Helical" evidence="8">
    <location>
        <begin position="325"/>
        <end position="353"/>
    </location>
</feature>
<protein>
    <submittedName>
        <fullName evidence="10">ATP-binding cassette domain-containing protein</fullName>
    </submittedName>
</protein>
<keyword evidence="2 8" id="KW-0812">Transmembrane</keyword>
<evidence type="ECO:0000256" key="4">
    <source>
        <dbReference type="ARBA" id="ARBA00022840"/>
    </source>
</evidence>
<dbReference type="SMART" id="SM00382">
    <property type="entry name" value="AAA"/>
    <property type="match status" value="1"/>
</dbReference>
<evidence type="ECO:0000256" key="5">
    <source>
        <dbReference type="ARBA" id="ARBA00022989"/>
    </source>
</evidence>
<feature type="domain" description="ABC transporter" evidence="9">
    <location>
        <begin position="388"/>
        <end position="627"/>
    </location>
</feature>
<name>A0A6G4AK58_9ACTN</name>
<dbReference type="Proteomes" id="UP000476310">
    <property type="component" value="Unassembled WGS sequence"/>
</dbReference>
<comment type="subcellular location">
    <subcellularLocation>
        <location evidence="1">Cell membrane</location>
        <topology evidence="1">Multi-pass membrane protein</topology>
    </subcellularLocation>
</comment>
<keyword evidence="4 10" id="KW-0067">ATP-binding</keyword>
<comment type="caution">
    <text evidence="10">The sequence shown here is derived from an EMBL/GenBank/DDBJ whole genome shotgun (WGS) entry which is preliminary data.</text>
</comment>
<feature type="transmembrane region" description="Helical" evidence="8">
    <location>
        <begin position="106"/>
        <end position="124"/>
    </location>
</feature>
<evidence type="ECO:0000256" key="7">
    <source>
        <dbReference type="SAM" id="MobiDB-lite"/>
    </source>
</evidence>
<keyword evidence="6 8" id="KW-0472">Membrane</keyword>
<gene>
    <name evidence="10" type="ORF">G4H13_26120</name>
</gene>
<evidence type="ECO:0000256" key="8">
    <source>
        <dbReference type="SAM" id="Phobius"/>
    </source>
</evidence>
<keyword evidence="5 8" id="KW-1133">Transmembrane helix</keyword>
<dbReference type="SUPFAM" id="SSF52540">
    <property type="entry name" value="P-loop containing nucleoside triphosphate hydrolases"/>
    <property type="match status" value="1"/>
</dbReference>